<sequence>MNGAAGLSCEPWAVDSGTVVALGGLVLLQAEAVESVASRMVEVADLEWESPAGRNYRDYVLIQAGGVRMCGALLRDAAIGIESFAATLRSFEYNRFLEQQLP</sequence>
<name>A0ABW4Q5T6_9MICC</name>
<dbReference type="EMBL" id="JBHUGA010000006">
    <property type="protein sequence ID" value="MFD1845634.1"/>
    <property type="molecule type" value="Genomic_DNA"/>
</dbReference>
<evidence type="ECO:0000313" key="1">
    <source>
        <dbReference type="EMBL" id="MFD1845634.1"/>
    </source>
</evidence>
<dbReference type="Proteomes" id="UP001597307">
    <property type="component" value="Unassembled WGS sequence"/>
</dbReference>
<protein>
    <submittedName>
        <fullName evidence="1">Uncharacterized protein</fullName>
    </submittedName>
</protein>
<accession>A0ABW4Q5T6</accession>
<keyword evidence="2" id="KW-1185">Reference proteome</keyword>
<evidence type="ECO:0000313" key="2">
    <source>
        <dbReference type="Proteomes" id="UP001597307"/>
    </source>
</evidence>
<reference evidence="2" key="1">
    <citation type="journal article" date="2019" name="Int. J. Syst. Evol. Microbiol.">
        <title>The Global Catalogue of Microorganisms (GCM) 10K type strain sequencing project: providing services to taxonomists for standard genome sequencing and annotation.</title>
        <authorList>
            <consortium name="The Broad Institute Genomics Platform"/>
            <consortium name="The Broad Institute Genome Sequencing Center for Infectious Disease"/>
            <person name="Wu L."/>
            <person name="Ma J."/>
        </authorList>
    </citation>
    <scope>NUCLEOTIDE SEQUENCE [LARGE SCALE GENOMIC DNA]</scope>
    <source>
        <strain evidence="2">JCM 11496</strain>
    </source>
</reference>
<gene>
    <name evidence="1" type="ORF">ACFSFX_03365</name>
</gene>
<organism evidence="1 2">
    <name type="scientific">Arthrobacter flavus</name>
    <dbReference type="NCBI Taxonomy" id="95172"/>
    <lineage>
        <taxon>Bacteria</taxon>
        <taxon>Bacillati</taxon>
        <taxon>Actinomycetota</taxon>
        <taxon>Actinomycetes</taxon>
        <taxon>Micrococcales</taxon>
        <taxon>Micrococcaceae</taxon>
        <taxon>Arthrobacter</taxon>
    </lineage>
</organism>
<dbReference type="RefSeq" id="WP_343877888.1">
    <property type="nucleotide sequence ID" value="NZ_BAAAIJ010000007.1"/>
</dbReference>
<proteinExistence type="predicted"/>
<comment type="caution">
    <text evidence="1">The sequence shown here is derived from an EMBL/GenBank/DDBJ whole genome shotgun (WGS) entry which is preliminary data.</text>
</comment>